<organism evidence="1">
    <name type="scientific">bioreactor metagenome</name>
    <dbReference type="NCBI Taxonomy" id="1076179"/>
    <lineage>
        <taxon>unclassified sequences</taxon>
        <taxon>metagenomes</taxon>
        <taxon>ecological metagenomes</taxon>
    </lineage>
</organism>
<protein>
    <recommendedName>
        <fullName evidence="2">Cysteine desulfurase</fullName>
    </recommendedName>
</protein>
<accession>A0A645IE33</accession>
<dbReference type="SUPFAM" id="SSF53383">
    <property type="entry name" value="PLP-dependent transferases"/>
    <property type="match status" value="1"/>
</dbReference>
<reference evidence="1" key="1">
    <citation type="submission" date="2019-08" db="EMBL/GenBank/DDBJ databases">
        <authorList>
            <person name="Kucharzyk K."/>
            <person name="Murdoch R.W."/>
            <person name="Higgins S."/>
            <person name="Loffler F."/>
        </authorList>
    </citation>
    <scope>NUCLEOTIDE SEQUENCE</scope>
</reference>
<dbReference type="AlphaFoldDB" id="A0A645IE33"/>
<name>A0A645IE33_9ZZZZ</name>
<dbReference type="InterPro" id="IPR015422">
    <property type="entry name" value="PyrdxlP-dep_Trfase_small"/>
</dbReference>
<comment type="caution">
    <text evidence="1">The sequence shown here is derived from an EMBL/GenBank/DDBJ whole genome shotgun (WGS) entry which is preliminary data.</text>
</comment>
<dbReference type="Gene3D" id="3.90.1150.10">
    <property type="entry name" value="Aspartate Aminotransferase, domain 1"/>
    <property type="match status" value="1"/>
</dbReference>
<dbReference type="EMBL" id="VSSQ01112951">
    <property type="protein sequence ID" value="MPN49578.1"/>
    <property type="molecule type" value="Genomic_DNA"/>
</dbReference>
<dbReference type="Gene3D" id="1.10.260.50">
    <property type="match status" value="1"/>
</dbReference>
<evidence type="ECO:0008006" key="2">
    <source>
        <dbReference type="Google" id="ProtNLM"/>
    </source>
</evidence>
<sequence length="57" mass="6476">MDVYLDYNATSPVNPSVYQEIVPYLTIEYGNPSNTYALEFMQTEKSQSILVLLLPTT</sequence>
<evidence type="ECO:0000313" key="1">
    <source>
        <dbReference type="EMBL" id="MPN49578.1"/>
    </source>
</evidence>
<gene>
    <name evidence="1" type="ORF">SDC9_197200</name>
</gene>
<proteinExistence type="predicted"/>
<dbReference type="InterPro" id="IPR015424">
    <property type="entry name" value="PyrdxlP-dep_Trfase"/>
</dbReference>